<name>A0A0F4NPW0_9VIBR</name>
<keyword evidence="6" id="KW-0808">Transferase</keyword>
<dbReference type="GO" id="GO:0005886">
    <property type="term" value="C:plasma membrane"/>
    <property type="evidence" value="ECO:0007669"/>
    <property type="project" value="UniProtKB-SubCell"/>
</dbReference>
<dbReference type="Pfam" id="PF00672">
    <property type="entry name" value="HAMP"/>
    <property type="match status" value="1"/>
</dbReference>
<dbReference type="SUPFAM" id="SSF103190">
    <property type="entry name" value="Sensory domain-like"/>
    <property type="match status" value="1"/>
</dbReference>
<evidence type="ECO:0000256" key="1">
    <source>
        <dbReference type="ARBA" id="ARBA00004533"/>
    </source>
</evidence>
<feature type="domain" description="HAMP" evidence="4">
    <location>
        <begin position="302"/>
        <end position="355"/>
    </location>
</feature>
<dbReference type="PANTHER" id="PTHR33121:SF71">
    <property type="entry name" value="OXYGEN SENSOR PROTEIN DOSP"/>
    <property type="match status" value="1"/>
</dbReference>
<dbReference type="GO" id="GO:0071111">
    <property type="term" value="F:cyclic-guanylate-specific phosphodiesterase activity"/>
    <property type="evidence" value="ECO:0007669"/>
    <property type="project" value="InterPro"/>
</dbReference>
<dbReference type="AlphaFoldDB" id="A0A0F4NPW0"/>
<protein>
    <submittedName>
        <fullName evidence="6">Histidine kinase</fullName>
    </submittedName>
</protein>
<dbReference type="Gene3D" id="3.20.20.450">
    <property type="entry name" value="EAL domain"/>
    <property type="match status" value="1"/>
</dbReference>
<dbReference type="PROSITE" id="PS50885">
    <property type="entry name" value="HAMP"/>
    <property type="match status" value="1"/>
</dbReference>
<evidence type="ECO:0000313" key="7">
    <source>
        <dbReference type="Proteomes" id="UP000033673"/>
    </source>
</evidence>
<dbReference type="SUPFAM" id="SSF141868">
    <property type="entry name" value="EAL domain-like"/>
    <property type="match status" value="1"/>
</dbReference>
<gene>
    <name evidence="6" type="ORF">TW81_00690</name>
</gene>
<dbReference type="InterPro" id="IPR050706">
    <property type="entry name" value="Cyclic-di-GMP_PDE-like"/>
</dbReference>
<dbReference type="EMBL" id="JXXV01000004">
    <property type="protein sequence ID" value="KJY85152.1"/>
    <property type="molecule type" value="Genomic_DNA"/>
</dbReference>
<dbReference type="InterPro" id="IPR000160">
    <property type="entry name" value="GGDEF_dom"/>
</dbReference>
<dbReference type="PROSITE" id="PS50887">
    <property type="entry name" value="GGDEF"/>
    <property type="match status" value="1"/>
</dbReference>
<evidence type="ECO:0000259" key="5">
    <source>
        <dbReference type="PROSITE" id="PS50887"/>
    </source>
</evidence>
<dbReference type="GO" id="GO:0016301">
    <property type="term" value="F:kinase activity"/>
    <property type="evidence" value="ECO:0007669"/>
    <property type="project" value="UniProtKB-KW"/>
</dbReference>
<dbReference type="InterPro" id="IPR029151">
    <property type="entry name" value="Sensor-like_sf"/>
</dbReference>
<sequence length="787" mass="87900">MSLNWAFFKESLSKRFIFITLLLLITVQAISFTLVNITVDKSVREEIRQSLEVSKRVWNQLLTQSNSMLQESAEVLASDFGFRSAVATQDQSTIASALLNNAQRINASIAILIDANWQLKAASSEAILFDDPSVYKDIIQRFDEQKNFQLMMYNGKPTQFVLAPVRAPRVIGYVLLGFDIDQERIIQASQLSGVEIALISSSTGTKTIKVVASSEAIADYFLSQNNTIATDEHSLQDIVINQEVFISGLLSEQTSTQHWIHVVFLESLPKASEKFNQLSTQYLTVSGAGIIIFTLAIFALSHRTLKPLIVLTEATTELEKGNFSSDIEGTDRPDEIGQLARGFEQMRTSIEDQRETITQLAYFDPLTSLPNRLNFKQTLSEAMASNTFGQISVVTFNLDRFKQVNDVLGYEVGDRVLKTVAERLSDAAHLPSAMMTAHVSGDEFSVMLNTSSQPPFEAAQQLRRSLDEAFEIDGTHIDLSVSIGIASWPKDSADPDSLIHASQVAMYAAKSKKEQIVLYDQALVAAAPQNLSLLSELRRAVRESELRVFLQAKVDAESSLVAAAEALIRWQHPSKGMIAPYHFVPFAEQTGFVREITKWVMREVISQWHHVQPLRGQMIISINLSTWDLMTGQLPAFLDSLLSEFKVPAAGICLEITESAIMEDPKIAQQTLNELAEMGFHLSIDDFGTGYSSLGYLKQLPVNELKVDKSFVLNMIENNNDRIIVSSTIELAHNLGLRVVAEGVETRELFDTLAALQCDEVQGYYINKPMPMEEFVAWRDKWYSLHT</sequence>
<dbReference type="CDD" id="cd01948">
    <property type="entry name" value="EAL"/>
    <property type="match status" value="1"/>
</dbReference>
<dbReference type="InterPro" id="IPR035919">
    <property type="entry name" value="EAL_sf"/>
</dbReference>
<feature type="domain" description="EAL" evidence="3">
    <location>
        <begin position="530"/>
        <end position="783"/>
    </location>
</feature>
<reference evidence="6 7" key="1">
    <citation type="journal article" date="2015" name="BMC Genomics">
        <title>Genome mining reveals unlocked bioactive potential of marine Gram-negative bacteria.</title>
        <authorList>
            <person name="Machado H."/>
            <person name="Sonnenschein E.C."/>
            <person name="Melchiorsen J."/>
            <person name="Gram L."/>
        </authorList>
    </citation>
    <scope>NUCLEOTIDE SEQUENCE [LARGE SCALE GENOMIC DNA]</scope>
    <source>
        <strain evidence="6 7">S2757</strain>
    </source>
</reference>
<dbReference type="CDD" id="cd01949">
    <property type="entry name" value="GGDEF"/>
    <property type="match status" value="1"/>
</dbReference>
<dbReference type="Proteomes" id="UP000033673">
    <property type="component" value="Unassembled WGS sequence"/>
</dbReference>
<comment type="caution">
    <text evidence="6">The sequence shown here is derived from an EMBL/GenBank/DDBJ whole genome shotgun (WGS) entry which is preliminary data.</text>
</comment>
<dbReference type="Gene3D" id="3.30.70.270">
    <property type="match status" value="1"/>
</dbReference>
<keyword evidence="2" id="KW-1133">Transmembrane helix</keyword>
<dbReference type="PANTHER" id="PTHR33121">
    <property type="entry name" value="CYCLIC DI-GMP PHOSPHODIESTERASE PDEF"/>
    <property type="match status" value="1"/>
</dbReference>
<dbReference type="CDD" id="cd06225">
    <property type="entry name" value="HAMP"/>
    <property type="match status" value="1"/>
</dbReference>
<dbReference type="SUPFAM" id="SSF158472">
    <property type="entry name" value="HAMP domain-like"/>
    <property type="match status" value="1"/>
</dbReference>
<comment type="subcellular location">
    <subcellularLocation>
        <location evidence="1">Cell inner membrane</location>
    </subcellularLocation>
</comment>
<evidence type="ECO:0000313" key="6">
    <source>
        <dbReference type="EMBL" id="KJY85152.1"/>
    </source>
</evidence>
<dbReference type="GO" id="GO:0007165">
    <property type="term" value="P:signal transduction"/>
    <property type="evidence" value="ECO:0007669"/>
    <property type="project" value="InterPro"/>
</dbReference>
<dbReference type="SMART" id="SM00304">
    <property type="entry name" value="HAMP"/>
    <property type="match status" value="1"/>
</dbReference>
<keyword evidence="2" id="KW-0472">Membrane</keyword>
<proteinExistence type="predicted"/>
<keyword evidence="2" id="KW-0812">Transmembrane</keyword>
<dbReference type="RefSeq" id="WP_045953807.1">
    <property type="nucleotide sequence ID" value="NZ_JXXV01000004.1"/>
</dbReference>
<accession>A0A0F4NPW0</accession>
<dbReference type="InterPro" id="IPR001633">
    <property type="entry name" value="EAL_dom"/>
</dbReference>
<dbReference type="InterPro" id="IPR029787">
    <property type="entry name" value="Nucleotide_cyclase"/>
</dbReference>
<evidence type="ECO:0000259" key="3">
    <source>
        <dbReference type="PROSITE" id="PS50883"/>
    </source>
</evidence>
<organism evidence="6 7">
    <name type="scientific">Vibrio galatheae</name>
    <dbReference type="NCBI Taxonomy" id="579748"/>
    <lineage>
        <taxon>Bacteria</taxon>
        <taxon>Pseudomonadati</taxon>
        <taxon>Pseudomonadota</taxon>
        <taxon>Gammaproteobacteria</taxon>
        <taxon>Vibrionales</taxon>
        <taxon>Vibrionaceae</taxon>
        <taxon>Vibrio</taxon>
    </lineage>
</organism>
<dbReference type="InterPro" id="IPR029150">
    <property type="entry name" value="dCache_3"/>
</dbReference>
<dbReference type="Pfam" id="PF14827">
    <property type="entry name" value="dCache_3"/>
    <property type="match status" value="1"/>
</dbReference>
<dbReference type="InterPro" id="IPR043128">
    <property type="entry name" value="Rev_trsase/Diguanyl_cyclase"/>
</dbReference>
<dbReference type="SMART" id="SM00267">
    <property type="entry name" value="GGDEF"/>
    <property type="match status" value="1"/>
</dbReference>
<dbReference type="Pfam" id="PF00563">
    <property type="entry name" value="EAL"/>
    <property type="match status" value="1"/>
</dbReference>
<evidence type="ECO:0000259" key="4">
    <source>
        <dbReference type="PROSITE" id="PS50885"/>
    </source>
</evidence>
<dbReference type="NCBIfam" id="TIGR00254">
    <property type="entry name" value="GGDEF"/>
    <property type="match status" value="1"/>
</dbReference>
<dbReference type="STRING" id="579748.TW81_00690"/>
<dbReference type="SMART" id="SM00052">
    <property type="entry name" value="EAL"/>
    <property type="match status" value="1"/>
</dbReference>
<evidence type="ECO:0000256" key="2">
    <source>
        <dbReference type="SAM" id="Phobius"/>
    </source>
</evidence>
<feature type="domain" description="GGDEF" evidence="5">
    <location>
        <begin position="389"/>
        <end position="521"/>
    </location>
</feature>
<keyword evidence="6" id="KW-0418">Kinase</keyword>
<dbReference type="PROSITE" id="PS50883">
    <property type="entry name" value="EAL"/>
    <property type="match status" value="1"/>
</dbReference>
<dbReference type="Pfam" id="PF00990">
    <property type="entry name" value="GGDEF"/>
    <property type="match status" value="1"/>
</dbReference>
<feature type="transmembrane region" description="Helical" evidence="2">
    <location>
        <begin position="282"/>
        <end position="300"/>
    </location>
</feature>
<dbReference type="PATRIC" id="fig|579748.3.peg.141"/>
<dbReference type="Gene3D" id="6.10.340.10">
    <property type="match status" value="1"/>
</dbReference>
<dbReference type="InterPro" id="IPR003660">
    <property type="entry name" value="HAMP_dom"/>
</dbReference>
<keyword evidence="7" id="KW-1185">Reference proteome</keyword>
<dbReference type="SUPFAM" id="SSF55073">
    <property type="entry name" value="Nucleotide cyclase"/>
    <property type="match status" value="1"/>
</dbReference>